<sequence length="457" mass="53632">MDSKETISDSSDSFAIEIADENVCIQDAVEEEESLLKNEIRPSLSAYNLEHIDSANDYLLYEHDKCDSPITISYYGSREGSCNSSDIDDSPIADISNNLQNTVPPLTLDDISNLTNHNLTHVINSTIRKKRSSKFKKLDVYDIERKIDQYYSVDDFENRFTSEIDILTTYMKGQKNVYIQSKNVTQWKYNCLMFPILIISCFITISSPFIDCQHMRTSIISGLNAIIALFISIINFWKLESSTQSFFQLATHYDKLETMLELTTGRLLITEKEVEKKRVVVDKINEVEQKIMEIKDTSHFLIPEEVKSLFPIVCHINIFSFIKKMQNYRHELIVNLRDVKNESRYILHKWKKISAKTYDNEALTYFQSVSYKKEKARLHYLYKIKGKIKSDISEYKNAYCHLDELFTREIKSAENKTNRWGVWYICFWNYSTSNIPIKKDSNPIVDKYFHFIFNEDY</sequence>
<keyword evidence="1" id="KW-0812">Transmembrane</keyword>
<accession>A0A6C0IPQ7</accession>
<evidence type="ECO:0000313" key="2">
    <source>
        <dbReference type="EMBL" id="QHT94789.1"/>
    </source>
</evidence>
<feature type="transmembrane region" description="Helical" evidence="1">
    <location>
        <begin position="217"/>
        <end position="237"/>
    </location>
</feature>
<protein>
    <submittedName>
        <fullName evidence="2">Uncharacterized protein</fullName>
    </submittedName>
</protein>
<evidence type="ECO:0000256" key="1">
    <source>
        <dbReference type="SAM" id="Phobius"/>
    </source>
</evidence>
<keyword evidence="1" id="KW-1133">Transmembrane helix</keyword>
<reference evidence="2" key="1">
    <citation type="journal article" date="2020" name="Nature">
        <title>Giant virus diversity and host interactions through global metagenomics.</title>
        <authorList>
            <person name="Schulz F."/>
            <person name="Roux S."/>
            <person name="Paez-Espino D."/>
            <person name="Jungbluth S."/>
            <person name="Walsh D.A."/>
            <person name="Denef V.J."/>
            <person name="McMahon K.D."/>
            <person name="Konstantinidis K.T."/>
            <person name="Eloe-Fadrosh E.A."/>
            <person name="Kyrpides N.C."/>
            <person name="Woyke T."/>
        </authorList>
    </citation>
    <scope>NUCLEOTIDE SEQUENCE</scope>
    <source>
        <strain evidence="2">GVMAG-M-3300024261-26</strain>
    </source>
</reference>
<dbReference type="EMBL" id="MN740231">
    <property type="protein sequence ID" value="QHT94789.1"/>
    <property type="molecule type" value="Genomic_DNA"/>
</dbReference>
<proteinExistence type="predicted"/>
<feature type="transmembrane region" description="Helical" evidence="1">
    <location>
        <begin position="192"/>
        <end position="210"/>
    </location>
</feature>
<dbReference type="AlphaFoldDB" id="A0A6C0IPQ7"/>
<organism evidence="2">
    <name type="scientific">viral metagenome</name>
    <dbReference type="NCBI Taxonomy" id="1070528"/>
    <lineage>
        <taxon>unclassified sequences</taxon>
        <taxon>metagenomes</taxon>
        <taxon>organismal metagenomes</taxon>
    </lineage>
</organism>
<keyword evidence="1" id="KW-0472">Membrane</keyword>
<name>A0A6C0IPQ7_9ZZZZ</name>